<accession>A0ABQ4EF40</accession>
<comment type="caution">
    <text evidence="1">The sequence shown here is derived from an EMBL/GenBank/DDBJ whole genome shotgun (WGS) entry which is preliminary data.</text>
</comment>
<gene>
    <name evidence="1" type="ORF">Pen02_82750</name>
</gene>
<evidence type="ECO:0000313" key="2">
    <source>
        <dbReference type="Proteomes" id="UP000646749"/>
    </source>
</evidence>
<organism evidence="1 2">
    <name type="scientific">Plantactinospora endophytica</name>
    <dbReference type="NCBI Taxonomy" id="673535"/>
    <lineage>
        <taxon>Bacteria</taxon>
        <taxon>Bacillati</taxon>
        <taxon>Actinomycetota</taxon>
        <taxon>Actinomycetes</taxon>
        <taxon>Micromonosporales</taxon>
        <taxon>Micromonosporaceae</taxon>
        <taxon>Plantactinospora</taxon>
    </lineage>
</organism>
<reference evidence="1 2" key="1">
    <citation type="submission" date="2021-01" db="EMBL/GenBank/DDBJ databases">
        <title>Whole genome shotgun sequence of Plantactinospora endophytica NBRC 110450.</title>
        <authorList>
            <person name="Komaki H."/>
            <person name="Tamura T."/>
        </authorList>
    </citation>
    <scope>NUCLEOTIDE SEQUENCE [LARGE SCALE GENOMIC DNA]</scope>
    <source>
        <strain evidence="1 2">NBRC 110450</strain>
    </source>
</reference>
<evidence type="ECO:0000313" key="1">
    <source>
        <dbReference type="EMBL" id="GIG93339.1"/>
    </source>
</evidence>
<dbReference type="EMBL" id="BONW01000061">
    <property type="protein sequence ID" value="GIG93339.1"/>
    <property type="molecule type" value="Genomic_DNA"/>
</dbReference>
<name>A0ABQ4EF40_9ACTN</name>
<keyword evidence="2" id="KW-1185">Reference proteome</keyword>
<dbReference type="Proteomes" id="UP000646749">
    <property type="component" value="Unassembled WGS sequence"/>
</dbReference>
<proteinExistence type="predicted"/>
<protein>
    <submittedName>
        <fullName evidence="1">Uncharacterized protein</fullName>
    </submittedName>
</protein>
<dbReference type="RefSeq" id="WP_203871608.1">
    <property type="nucleotide sequence ID" value="NZ_BONW01000061.1"/>
</dbReference>
<sequence>MTEEEIQQLLAEVEELLTELGLGFIVTQERALAAEGVSQSPTDPTGTAFDDGRFDEIAGSPLYLNQLRHAPGQRSGSRPRFKRGDVVVTPLNPRARLAILLDLIEVATAGTLAMERDVQKQLEELRRLTLEHHNGGSDFAAAGSSDLWAETWDGTVVFMDPPEAELRGRRLPAWKLASADARRASAFRVRSVLDTLNELRVEAGVVRGSWLTPHGRGNEGDWDLEGRQG</sequence>